<feature type="non-terminal residue" evidence="1">
    <location>
        <position position="1"/>
    </location>
</feature>
<keyword evidence="2" id="KW-1185">Reference proteome</keyword>
<comment type="caution">
    <text evidence="1">The sequence shown here is derived from an EMBL/GenBank/DDBJ whole genome shotgun (WGS) entry which is preliminary data.</text>
</comment>
<evidence type="ECO:0000313" key="1">
    <source>
        <dbReference type="EMBL" id="CAK0845253.1"/>
    </source>
</evidence>
<organism evidence="1 2">
    <name type="scientific">Prorocentrum cordatum</name>
    <dbReference type="NCBI Taxonomy" id="2364126"/>
    <lineage>
        <taxon>Eukaryota</taxon>
        <taxon>Sar</taxon>
        <taxon>Alveolata</taxon>
        <taxon>Dinophyceae</taxon>
        <taxon>Prorocentrales</taxon>
        <taxon>Prorocentraceae</taxon>
        <taxon>Prorocentrum</taxon>
    </lineage>
</organism>
<sequence length="283" mass="30225">GWQRQDWSNYDYGGAQWPAGKGCGAAGRSDCWKCVACGCGKTTVWASHCKHCGTAQGTGSSGRGQDAPLDAKELQMLVALARRAGDQATAARCQGQLDSMAAASKPPPKALQDQVSDLHHRIKKLDGRLEAELAKLARWQDGIRAQEVPIHDLSKHPEAMATEHRQLVAQLHSAVVPLSGDSEVTPGPTLSLRDLVDGRASNIVIDDRGLFSVDAEGMEASDLQGVERRRADFKEHIGKAAKALFAEAMERAAVAKAEHDGYLKRMATKRRKGRDGAASAGGG</sequence>
<feature type="non-terminal residue" evidence="1">
    <location>
        <position position="283"/>
    </location>
</feature>
<dbReference type="EMBL" id="CAUYUJ010014725">
    <property type="protein sequence ID" value="CAK0845253.1"/>
    <property type="molecule type" value="Genomic_DNA"/>
</dbReference>
<dbReference type="Proteomes" id="UP001189429">
    <property type="component" value="Unassembled WGS sequence"/>
</dbReference>
<evidence type="ECO:0000313" key="2">
    <source>
        <dbReference type="Proteomes" id="UP001189429"/>
    </source>
</evidence>
<protein>
    <submittedName>
        <fullName evidence="1">Uncharacterized protein</fullName>
    </submittedName>
</protein>
<proteinExistence type="predicted"/>
<reference evidence="1" key="1">
    <citation type="submission" date="2023-10" db="EMBL/GenBank/DDBJ databases">
        <authorList>
            <person name="Chen Y."/>
            <person name="Shah S."/>
            <person name="Dougan E. K."/>
            <person name="Thang M."/>
            <person name="Chan C."/>
        </authorList>
    </citation>
    <scope>NUCLEOTIDE SEQUENCE [LARGE SCALE GENOMIC DNA]</scope>
</reference>
<accession>A0ABN9TH70</accession>
<name>A0ABN9TH70_9DINO</name>
<gene>
    <name evidence="1" type="ORF">PCOR1329_LOCUS39100</name>
</gene>